<name>A0A167VKF0_9AGAM</name>
<proteinExistence type="predicted"/>
<dbReference type="Proteomes" id="UP000076532">
    <property type="component" value="Unassembled WGS sequence"/>
</dbReference>
<protein>
    <submittedName>
        <fullName evidence="1">Uncharacterized protein</fullName>
    </submittedName>
</protein>
<dbReference type="AlphaFoldDB" id="A0A167VKF0"/>
<reference evidence="1 2" key="1">
    <citation type="journal article" date="2016" name="Mol. Biol. Evol.">
        <title>Comparative Genomics of Early-Diverging Mushroom-Forming Fungi Provides Insights into the Origins of Lignocellulose Decay Capabilities.</title>
        <authorList>
            <person name="Nagy L.G."/>
            <person name="Riley R."/>
            <person name="Tritt A."/>
            <person name="Adam C."/>
            <person name="Daum C."/>
            <person name="Floudas D."/>
            <person name="Sun H."/>
            <person name="Yadav J.S."/>
            <person name="Pangilinan J."/>
            <person name="Larsson K.H."/>
            <person name="Matsuura K."/>
            <person name="Barry K."/>
            <person name="Labutti K."/>
            <person name="Kuo R."/>
            <person name="Ohm R.A."/>
            <person name="Bhattacharya S.S."/>
            <person name="Shirouzu T."/>
            <person name="Yoshinaga Y."/>
            <person name="Martin F.M."/>
            <person name="Grigoriev I.V."/>
            <person name="Hibbett D.S."/>
        </authorList>
    </citation>
    <scope>NUCLEOTIDE SEQUENCE [LARGE SCALE GENOMIC DNA]</scope>
    <source>
        <strain evidence="1 2">CBS 109695</strain>
    </source>
</reference>
<dbReference type="OrthoDB" id="2953545at2759"/>
<dbReference type="EMBL" id="KV417862">
    <property type="protein sequence ID" value="KZP05109.1"/>
    <property type="molecule type" value="Genomic_DNA"/>
</dbReference>
<evidence type="ECO:0000313" key="2">
    <source>
        <dbReference type="Proteomes" id="UP000076532"/>
    </source>
</evidence>
<feature type="non-terminal residue" evidence="1">
    <location>
        <position position="1"/>
    </location>
</feature>
<gene>
    <name evidence="1" type="ORF">FIBSPDRAFT_766388</name>
</gene>
<accession>A0A167VKF0</accession>
<evidence type="ECO:0000313" key="1">
    <source>
        <dbReference type="EMBL" id="KZP05109.1"/>
    </source>
</evidence>
<sequence length="215" mass="23661">CFICEDDAASRGTIQTQHRCPLCPSLPLNLKPPGKLVEHIAQHILHDPTVQARTSPCGFCGGSGGLCVVYTGKSKGKNGAVFVDTRKSSCKNGNMKKLSITSGAKSTTSSPSTNHPITCPICFSSNPLAPAIWKYNLKEHIENMHSEANVEDPMYKKLYNIEHFEFTALRTLWERKNRTNASMIQSFESLNILDAHSARLIPKYILLLLSGSNIC</sequence>
<keyword evidence="2" id="KW-1185">Reference proteome</keyword>
<organism evidence="1 2">
    <name type="scientific">Athelia psychrophila</name>
    <dbReference type="NCBI Taxonomy" id="1759441"/>
    <lineage>
        <taxon>Eukaryota</taxon>
        <taxon>Fungi</taxon>
        <taxon>Dikarya</taxon>
        <taxon>Basidiomycota</taxon>
        <taxon>Agaricomycotina</taxon>
        <taxon>Agaricomycetes</taxon>
        <taxon>Agaricomycetidae</taxon>
        <taxon>Atheliales</taxon>
        <taxon>Atheliaceae</taxon>
        <taxon>Athelia</taxon>
    </lineage>
</organism>